<protein>
    <submittedName>
        <fullName evidence="2">Uu.00g114850.m01.CDS01</fullName>
    </submittedName>
</protein>
<evidence type="ECO:0000313" key="2">
    <source>
        <dbReference type="EMBL" id="CAJ2504091.1"/>
    </source>
</evidence>
<accession>A0AAI8VGG0</accession>
<comment type="caution">
    <text evidence="2">The sequence shown here is derived from an EMBL/GenBank/DDBJ whole genome shotgun (WGS) entry which is preliminary data.</text>
</comment>
<name>A0AAI8VGG0_9PEZI</name>
<keyword evidence="1" id="KW-0812">Transmembrane</keyword>
<keyword evidence="1" id="KW-1133">Transmembrane helix</keyword>
<evidence type="ECO:0000256" key="1">
    <source>
        <dbReference type="SAM" id="Phobius"/>
    </source>
</evidence>
<feature type="transmembrane region" description="Helical" evidence="1">
    <location>
        <begin position="261"/>
        <end position="280"/>
    </location>
</feature>
<dbReference type="EMBL" id="CAUWAG010000006">
    <property type="protein sequence ID" value="CAJ2504091.1"/>
    <property type="molecule type" value="Genomic_DNA"/>
</dbReference>
<dbReference type="Proteomes" id="UP001295740">
    <property type="component" value="Unassembled WGS sequence"/>
</dbReference>
<organism evidence="2 3">
    <name type="scientific">Anthostomella pinea</name>
    <dbReference type="NCBI Taxonomy" id="933095"/>
    <lineage>
        <taxon>Eukaryota</taxon>
        <taxon>Fungi</taxon>
        <taxon>Dikarya</taxon>
        <taxon>Ascomycota</taxon>
        <taxon>Pezizomycotina</taxon>
        <taxon>Sordariomycetes</taxon>
        <taxon>Xylariomycetidae</taxon>
        <taxon>Xylariales</taxon>
        <taxon>Xylariaceae</taxon>
        <taxon>Anthostomella</taxon>
    </lineage>
</organism>
<proteinExistence type="predicted"/>
<keyword evidence="1" id="KW-0472">Membrane</keyword>
<sequence>MSTTTAAACASTPSLPIPDTYHSGYSCMQPAAANLRFATCCWNNPVNYLNADKCFEWCHVTEDWYTSISLLPVAPFDVGNASDTGASNGTERLRLSMKACLHADDFPAVADDELICQANSDATASLQPNATAADSCALAHPALAVGGIIPASPPSCGKVYDAATDSNETFARCCDWAPRKFANHHCDDYCYLPHGNAYMGKGNLTDLDAVDSFKRCMLDLGGGEKALDGISCQWNESMRDLKAHNITTTAYLKGAAGRSMGVSWGLAVLVGSLALLGVVAT</sequence>
<reference evidence="2" key="1">
    <citation type="submission" date="2023-10" db="EMBL/GenBank/DDBJ databases">
        <authorList>
            <person name="Hackl T."/>
        </authorList>
    </citation>
    <scope>NUCLEOTIDE SEQUENCE</scope>
</reference>
<evidence type="ECO:0000313" key="3">
    <source>
        <dbReference type="Proteomes" id="UP001295740"/>
    </source>
</evidence>
<keyword evidence="3" id="KW-1185">Reference proteome</keyword>
<dbReference type="AlphaFoldDB" id="A0AAI8VGG0"/>
<gene>
    <name evidence="2" type="ORF">KHLLAP_LOCUS4559</name>
</gene>